<protein>
    <submittedName>
        <fullName evidence="2">Uncharacterized protein</fullName>
    </submittedName>
</protein>
<dbReference type="Proteomes" id="UP000241462">
    <property type="component" value="Unassembled WGS sequence"/>
</dbReference>
<accession>A0A2T2ZVR0</accession>
<dbReference type="AlphaFoldDB" id="A0A2T2ZVR0"/>
<evidence type="ECO:0000256" key="1">
    <source>
        <dbReference type="SAM" id="MobiDB-lite"/>
    </source>
</evidence>
<dbReference type="InParanoid" id="A0A2T2ZVR0"/>
<feature type="region of interest" description="Disordered" evidence="1">
    <location>
        <begin position="133"/>
        <end position="181"/>
    </location>
</feature>
<feature type="compositionally biased region" description="Basic and acidic residues" evidence="1">
    <location>
        <begin position="44"/>
        <end position="57"/>
    </location>
</feature>
<evidence type="ECO:0000313" key="3">
    <source>
        <dbReference type="Proteomes" id="UP000241462"/>
    </source>
</evidence>
<sequence>MTTGKKTRRSNQVKQASDELWLWSGPKLRPIFVALARSDLQAERNHKKVDVDQEHTNTDATSASPFSHETRRSASIPQYHNTTVDAVAMMASRRECPTLTETATLRQCGRGRRPFKAVELACVVAWLRGWHPGSPGNRSKPRGGCDDRSNKPTGPGSWYRSPPCRGVSLPQGTREQDRSSGPEIAAYMVVPRHVKGWPTRPPFTARFCLACLR</sequence>
<dbReference type="EMBL" id="KZ678627">
    <property type="protein sequence ID" value="PSR77980.1"/>
    <property type="molecule type" value="Genomic_DNA"/>
</dbReference>
<keyword evidence="3" id="KW-1185">Reference proteome</keyword>
<feature type="region of interest" description="Disordered" evidence="1">
    <location>
        <begin position="44"/>
        <end position="74"/>
    </location>
</feature>
<reference evidence="2 3" key="1">
    <citation type="journal article" date="2018" name="Mycol. Prog.">
        <title>Coniella lustricola, a new species from submerged detritus.</title>
        <authorList>
            <person name="Raudabaugh D.B."/>
            <person name="Iturriaga T."/>
            <person name="Carver A."/>
            <person name="Mondo S."/>
            <person name="Pangilinan J."/>
            <person name="Lipzen A."/>
            <person name="He G."/>
            <person name="Amirebrahimi M."/>
            <person name="Grigoriev I.V."/>
            <person name="Miller A.N."/>
        </authorList>
    </citation>
    <scope>NUCLEOTIDE SEQUENCE [LARGE SCALE GENOMIC DNA]</scope>
    <source>
        <strain evidence="2 3">B22-T-1</strain>
    </source>
</reference>
<gene>
    <name evidence="2" type="ORF">BD289DRAFT_134017</name>
</gene>
<feature type="compositionally biased region" description="Polar residues" evidence="1">
    <location>
        <begin position="58"/>
        <end position="74"/>
    </location>
</feature>
<name>A0A2T2ZVR0_9PEZI</name>
<organism evidence="2 3">
    <name type="scientific">Coniella lustricola</name>
    <dbReference type="NCBI Taxonomy" id="2025994"/>
    <lineage>
        <taxon>Eukaryota</taxon>
        <taxon>Fungi</taxon>
        <taxon>Dikarya</taxon>
        <taxon>Ascomycota</taxon>
        <taxon>Pezizomycotina</taxon>
        <taxon>Sordariomycetes</taxon>
        <taxon>Sordariomycetidae</taxon>
        <taxon>Diaporthales</taxon>
        <taxon>Schizoparmaceae</taxon>
        <taxon>Coniella</taxon>
    </lineage>
</organism>
<proteinExistence type="predicted"/>
<evidence type="ECO:0000313" key="2">
    <source>
        <dbReference type="EMBL" id="PSR77980.1"/>
    </source>
</evidence>